<dbReference type="EMBL" id="CP022347">
    <property type="protein sequence ID" value="ASQ30034.1"/>
    <property type="molecule type" value="Genomic_DNA"/>
</dbReference>
<evidence type="ECO:0000313" key="2">
    <source>
        <dbReference type="EMBL" id="ASQ30034.1"/>
    </source>
</evidence>
<evidence type="ECO:0000259" key="1">
    <source>
        <dbReference type="Pfam" id="PF02464"/>
    </source>
</evidence>
<feature type="domain" description="CinA C-terminal" evidence="1">
    <location>
        <begin position="209"/>
        <end position="355"/>
    </location>
</feature>
<reference evidence="2 3" key="1">
    <citation type="submission" date="2017-07" db="EMBL/GenBank/DDBJ databases">
        <title>Analysis of two Campylobacter avium genomes and identification of a novel hippuricase gene.</title>
        <authorList>
            <person name="Miller W.G."/>
            <person name="Chapman M.H."/>
            <person name="Yee E."/>
            <person name="Revez J."/>
            <person name="Bono J.L."/>
            <person name="Rossi M."/>
        </authorList>
    </citation>
    <scope>NUCLEOTIDE SEQUENCE [LARGE SCALE GENOMIC DNA]</scope>
    <source>
        <strain evidence="2 3">LMG 24591</strain>
    </source>
</reference>
<accession>A0A222MVF3</accession>
<dbReference type="AlphaFoldDB" id="A0A222MVF3"/>
<protein>
    <submittedName>
        <fullName evidence="2">Competence/damage-inducible domain protein</fullName>
    </submittedName>
</protein>
<dbReference type="InterPro" id="IPR008136">
    <property type="entry name" value="CinA_C"/>
</dbReference>
<organism evidence="2 3">
    <name type="scientific">Campylobacter avium LMG 24591</name>
    <dbReference type="NCBI Taxonomy" id="522484"/>
    <lineage>
        <taxon>Bacteria</taxon>
        <taxon>Pseudomonadati</taxon>
        <taxon>Campylobacterota</taxon>
        <taxon>Epsilonproteobacteria</taxon>
        <taxon>Campylobacterales</taxon>
        <taxon>Campylobacteraceae</taxon>
        <taxon>Campylobacter</taxon>
    </lineage>
</organism>
<sequence>MRHLLLVIGFELKTNANYLSYILRTYEDKFQEVNDVVILEKSSKDLPFLLEKYSRDYDFITIFAYDDYYGTTAKILATLNGDSLVLKDDILAPIKSLEHNEQGFLMHLAKCKINLLKSSNLRKIPPLLGFIDIQFEYFCLLDIDEESAKLLLDTIAKSYEISIQSSELLKNLVLIKASSLQYGKLDEFLSAAKKLFSDKFIPGKDPLNFIVSVLKREKLKISFAESCTGGLCASKLTGIDGVSEIFDGSVVSYSNRIKHEWLGISEGVLENSGEYSQKCVYFMLKGIFKTAKPDFAIAISGLAGTADVADIKAGTIFAGVMYKDGNFLQESFHISGDRRFIQEQAVLHTFSLLLRLKKEIFFS</sequence>
<evidence type="ECO:0000313" key="3">
    <source>
        <dbReference type="Proteomes" id="UP000201169"/>
    </source>
</evidence>
<dbReference type="RefSeq" id="WP_094324821.1">
    <property type="nucleotide sequence ID" value="NZ_CP022347.1"/>
</dbReference>
<dbReference type="Pfam" id="PF02464">
    <property type="entry name" value="CinA"/>
    <property type="match status" value="1"/>
</dbReference>
<dbReference type="KEGG" id="cavi:CAV_0366"/>
<name>A0A222MVF3_9BACT</name>
<keyword evidence="3" id="KW-1185">Reference proteome</keyword>
<gene>
    <name evidence="2" type="primary">cinA</name>
    <name evidence="2" type="ORF">CAV_0366</name>
</gene>
<dbReference type="NCBIfam" id="TIGR00199">
    <property type="entry name" value="PncC_domain"/>
    <property type="match status" value="1"/>
</dbReference>
<dbReference type="Proteomes" id="UP000201169">
    <property type="component" value="Chromosome"/>
</dbReference>
<dbReference type="OrthoDB" id="9801454at2"/>
<proteinExistence type="predicted"/>
<dbReference type="SUPFAM" id="SSF142433">
    <property type="entry name" value="CinA-like"/>
    <property type="match status" value="1"/>
</dbReference>
<dbReference type="Gene3D" id="3.90.950.20">
    <property type="entry name" value="CinA-like"/>
    <property type="match status" value="1"/>
</dbReference>
<dbReference type="InterPro" id="IPR036653">
    <property type="entry name" value="CinA-like_C"/>
</dbReference>